<dbReference type="Gene3D" id="1.20.58.1040">
    <property type="match status" value="1"/>
</dbReference>
<evidence type="ECO:0000313" key="7">
    <source>
        <dbReference type="Proteomes" id="UP000836841"/>
    </source>
</evidence>
<evidence type="ECO:0000256" key="2">
    <source>
        <dbReference type="ARBA" id="ARBA00022622"/>
    </source>
</evidence>
<reference evidence="6 7" key="1">
    <citation type="submission" date="2022-03" db="EMBL/GenBank/DDBJ databases">
        <authorList>
            <person name="Nunn A."/>
            <person name="Chopra R."/>
            <person name="Nunn A."/>
            <person name="Contreras Garrido A."/>
        </authorList>
    </citation>
    <scope>NUCLEOTIDE SEQUENCE [LARGE SCALE GENOMIC DNA]</scope>
</reference>
<keyword evidence="3" id="KW-0732">Signal</keyword>
<dbReference type="PANTHER" id="PTHR31044:SF141">
    <property type="entry name" value="CARBOHYDRATE-BINDING X8 DOMAIN SUPERFAMILY PROTEIN"/>
    <property type="match status" value="1"/>
</dbReference>
<keyword evidence="2" id="KW-0472">Membrane</keyword>
<keyword evidence="2" id="KW-0325">Glycoprotein</keyword>
<evidence type="ECO:0000256" key="4">
    <source>
        <dbReference type="ARBA" id="ARBA00023288"/>
    </source>
</evidence>
<protein>
    <recommendedName>
        <fullName evidence="5">X8 domain-containing protein</fullName>
    </recommendedName>
</protein>
<dbReference type="Pfam" id="PF07983">
    <property type="entry name" value="X8"/>
    <property type="match status" value="1"/>
</dbReference>
<dbReference type="GO" id="GO:0009506">
    <property type="term" value="C:plasmodesma"/>
    <property type="evidence" value="ECO:0007669"/>
    <property type="project" value="UniProtKB-ARBA"/>
</dbReference>
<evidence type="ECO:0000256" key="1">
    <source>
        <dbReference type="ARBA" id="ARBA00004609"/>
    </source>
</evidence>
<dbReference type="EMBL" id="OU466858">
    <property type="protein sequence ID" value="CAH2043707.1"/>
    <property type="molecule type" value="Genomic_DNA"/>
</dbReference>
<evidence type="ECO:0000259" key="5">
    <source>
        <dbReference type="SMART" id="SM00768"/>
    </source>
</evidence>
<keyword evidence="7" id="KW-1185">Reference proteome</keyword>
<proteinExistence type="predicted"/>
<dbReference type="AlphaFoldDB" id="A0AAU9RID5"/>
<feature type="domain" description="X8" evidence="5">
    <location>
        <begin position="1"/>
        <end position="82"/>
    </location>
</feature>
<dbReference type="InterPro" id="IPR044788">
    <property type="entry name" value="X8_dom_prot"/>
</dbReference>
<dbReference type="Proteomes" id="UP000836841">
    <property type="component" value="Chromosome 2"/>
</dbReference>
<name>A0AAU9RID5_THLAR</name>
<keyword evidence="4" id="KW-0449">Lipoprotein</keyword>
<comment type="subcellular location">
    <subcellularLocation>
        <location evidence="1">Cell membrane</location>
        <topology evidence="1">Lipid-anchor</topology>
        <topology evidence="1">GPI-anchor</topology>
    </subcellularLocation>
</comment>
<evidence type="ECO:0000256" key="3">
    <source>
        <dbReference type="ARBA" id="ARBA00022729"/>
    </source>
</evidence>
<gene>
    <name evidence="6" type="ORF">TAV2_LOCUS5273</name>
</gene>
<dbReference type="GO" id="GO:0098552">
    <property type="term" value="C:side of membrane"/>
    <property type="evidence" value="ECO:0007669"/>
    <property type="project" value="UniProtKB-KW"/>
</dbReference>
<accession>A0AAU9RID5</accession>
<keyword evidence="2" id="KW-0336">GPI-anchor</keyword>
<organism evidence="6 7">
    <name type="scientific">Thlaspi arvense</name>
    <name type="common">Field penny-cress</name>
    <dbReference type="NCBI Taxonomy" id="13288"/>
    <lineage>
        <taxon>Eukaryota</taxon>
        <taxon>Viridiplantae</taxon>
        <taxon>Streptophyta</taxon>
        <taxon>Embryophyta</taxon>
        <taxon>Tracheophyta</taxon>
        <taxon>Spermatophyta</taxon>
        <taxon>Magnoliopsida</taxon>
        <taxon>eudicotyledons</taxon>
        <taxon>Gunneridae</taxon>
        <taxon>Pentapetalae</taxon>
        <taxon>rosids</taxon>
        <taxon>malvids</taxon>
        <taxon>Brassicales</taxon>
        <taxon>Brassicaceae</taxon>
        <taxon>Thlaspideae</taxon>
        <taxon>Thlaspi</taxon>
    </lineage>
</organism>
<dbReference type="InterPro" id="IPR012946">
    <property type="entry name" value="X8"/>
</dbReference>
<dbReference type="GO" id="GO:0005886">
    <property type="term" value="C:plasma membrane"/>
    <property type="evidence" value="ECO:0007669"/>
    <property type="project" value="UniProtKB-SubCell"/>
</dbReference>
<sequence length="84" mass="9206">MAMNTASSEQLQANIDFCCSNGVDCSQISPGGVCLEPNTLLDHASYVMNAYYQSHGRVEDSCRFNRTGCFVFVDPSQGSCVYYT</sequence>
<dbReference type="PANTHER" id="PTHR31044">
    <property type="entry name" value="BETA-1,3 GLUCANASE"/>
    <property type="match status" value="1"/>
</dbReference>
<evidence type="ECO:0000313" key="6">
    <source>
        <dbReference type="EMBL" id="CAH2043707.1"/>
    </source>
</evidence>
<dbReference type="SMART" id="SM00768">
    <property type="entry name" value="X8"/>
    <property type="match status" value="1"/>
</dbReference>